<dbReference type="RefSeq" id="WP_229880120.1">
    <property type="nucleotide sequence ID" value="NZ_BMWH01000030.1"/>
</dbReference>
<organism evidence="2 3">
    <name type="scientific">Streptomyces echinoruber</name>
    <dbReference type="NCBI Taxonomy" id="68898"/>
    <lineage>
        <taxon>Bacteria</taxon>
        <taxon>Bacillati</taxon>
        <taxon>Actinomycetota</taxon>
        <taxon>Actinomycetes</taxon>
        <taxon>Kitasatosporales</taxon>
        <taxon>Streptomycetaceae</taxon>
        <taxon>Streptomyces</taxon>
    </lineage>
</organism>
<dbReference type="AlphaFoldDB" id="A0A918VM69"/>
<proteinExistence type="predicted"/>
<reference evidence="2" key="1">
    <citation type="journal article" date="2014" name="Int. J. Syst. Evol. Microbiol.">
        <title>Complete genome sequence of Corynebacterium casei LMG S-19264T (=DSM 44701T), isolated from a smear-ripened cheese.</title>
        <authorList>
            <consortium name="US DOE Joint Genome Institute (JGI-PGF)"/>
            <person name="Walter F."/>
            <person name="Albersmeier A."/>
            <person name="Kalinowski J."/>
            <person name="Ruckert C."/>
        </authorList>
    </citation>
    <scope>NUCLEOTIDE SEQUENCE</scope>
    <source>
        <strain evidence="2">JCM 5016</strain>
    </source>
</reference>
<evidence type="ECO:0000256" key="1">
    <source>
        <dbReference type="SAM" id="MobiDB-lite"/>
    </source>
</evidence>
<name>A0A918VM69_9ACTN</name>
<reference evidence="2" key="2">
    <citation type="submission" date="2020-09" db="EMBL/GenBank/DDBJ databases">
        <authorList>
            <person name="Sun Q."/>
            <person name="Ohkuma M."/>
        </authorList>
    </citation>
    <scope>NUCLEOTIDE SEQUENCE</scope>
    <source>
        <strain evidence="2">JCM 5016</strain>
    </source>
</reference>
<comment type="caution">
    <text evidence="2">The sequence shown here is derived from an EMBL/GenBank/DDBJ whole genome shotgun (WGS) entry which is preliminary data.</text>
</comment>
<evidence type="ECO:0000313" key="3">
    <source>
        <dbReference type="Proteomes" id="UP000623010"/>
    </source>
</evidence>
<feature type="compositionally biased region" description="Basic and acidic residues" evidence="1">
    <location>
        <begin position="296"/>
        <end position="315"/>
    </location>
</feature>
<feature type="compositionally biased region" description="Basic and acidic residues" evidence="1">
    <location>
        <begin position="403"/>
        <end position="412"/>
    </location>
</feature>
<feature type="region of interest" description="Disordered" evidence="1">
    <location>
        <begin position="296"/>
        <end position="517"/>
    </location>
</feature>
<dbReference type="Proteomes" id="UP000623010">
    <property type="component" value="Unassembled WGS sequence"/>
</dbReference>
<protein>
    <submittedName>
        <fullName evidence="2">Uncharacterized protein</fullName>
    </submittedName>
</protein>
<keyword evidence="3" id="KW-1185">Reference proteome</keyword>
<sequence length="723" mass="75404">MVAGDGAKKPHQYGFAAAALKDAKVPWGDPVQKKHHAWEIGHWVKSFVWDGIVVDSVWGSIKGLGTLVGVDGWDAAGQAWKGLAQLGTAVSLMITPGVNGLFLSLPDDELPGWLRDSRRTMAETGKALVAWDEWGKNPARAAGAVTFNVVTTVLTGGAGEAAAGAGKAGAVARTLSVVGKAGELIDPMTYVGKAAGAGLSKLGDIAKALKGAGRIAIPHLPEHALTLPEGSLKLPDGTVHLPEGSAVPEGATRLADGRIRLPHDTPAFPEGTTRLPTGEGAPARYLDSQGNLLDEHGNVLHDAGHAPTDIVDRPEPGNTPTAGADTPHTPTPVEQPAMAGAGAHTAEQAGQHLRLGDSLDTGLGDVGRIGEDVPAAPTSHAGGGIPTAHASADLPGGTTGDHLPGESTHEHGAGASSSHESSSGHSSEHDSSGHTVGSGSTAHEAPATGHGHPVPGGHTERAITSDREEPITSGDGPEDPDTGNAPGLSGEHELHGWQRPVEPSGPMERGGELEQQVREQIRRTKVKIGNADAIIKILGEKPAGKEIAETIASGRFRDATGFSDVLSSLIRSDELSGPLEQIRLGNRLHEQGITDISFELKQGGHELRPGVVSGPRTDMDVMARDTQGRTHAWQFKDMTGPKSPSDARKVVSRVYQKLHQLTDSNADIKTFVVDTKASLADMQEQINRLQRGFEDKGVQFVIRTPDGNIFIPPGGRFMPKEAP</sequence>
<dbReference type="EMBL" id="BMWH01000030">
    <property type="protein sequence ID" value="GHA09813.1"/>
    <property type="molecule type" value="Genomic_DNA"/>
</dbReference>
<gene>
    <name evidence="2" type="ORF">GCM10010389_56240</name>
</gene>
<accession>A0A918VM69</accession>
<feature type="compositionally biased region" description="Low complexity" evidence="1">
    <location>
        <begin position="413"/>
        <end position="425"/>
    </location>
</feature>
<evidence type="ECO:0000313" key="2">
    <source>
        <dbReference type="EMBL" id="GHA09813.1"/>
    </source>
</evidence>
<feature type="compositionally biased region" description="Basic and acidic residues" evidence="1">
    <location>
        <begin position="458"/>
        <end position="470"/>
    </location>
</feature>
<feature type="compositionally biased region" description="Low complexity" evidence="1">
    <location>
        <begin position="445"/>
        <end position="457"/>
    </location>
</feature>